<dbReference type="KEGG" id="acan:ACA1_327940"/>
<feature type="region of interest" description="Disordered" evidence="1">
    <location>
        <begin position="1"/>
        <end position="20"/>
    </location>
</feature>
<dbReference type="GeneID" id="14922406"/>
<evidence type="ECO:0000313" key="2">
    <source>
        <dbReference type="EMBL" id="ELR21507.1"/>
    </source>
</evidence>
<proteinExistence type="predicted"/>
<protein>
    <recommendedName>
        <fullName evidence="4">CHCH domain containing protein</fullName>
    </recommendedName>
</protein>
<reference evidence="2 3" key="1">
    <citation type="journal article" date="2013" name="Genome Biol.">
        <title>Genome of Acanthamoeba castellanii highlights extensive lateral gene transfer and early evolution of tyrosine kinase signaling.</title>
        <authorList>
            <person name="Clarke M."/>
            <person name="Lohan A.J."/>
            <person name="Liu B."/>
            <person name="Lagkouvardos I."/>
            <person name="Roy S."/>
            <person name="Zafar N."/>
            <person name="Bertelli C."/>
            <person name="Schilde C."/>
            <person name="Kianianmomeni A."/>
            <person name="Burglin T.R."/>
            <person name="Frech C."/>
            <person name="Turcotte B."/>
            <person name="Kopec K.O."/>
            <person name="Synnott J.M."/>
            <person name="Choo C."/>
            <person name="Paponov I."/>
            <person name="Finkler A."/>
            <person name="Soon Heng Tan C."/>
            <person name="Hutchins A.P."/>
            <person name="Weinmeier T."/>
            <person name="Rattei T."/>
            <person name="Chu J.S."/>
            <person name="Gimenez G."/>
            <person name="Irimia M."/>
            <person name="Rigden D.J."/>
            <person name="Fitzpatrick D.A."/>
            <person name="Lorenzo-Morales J."/>
            <person name="Bateman A."/>
            <person name="Chiu C.H."/>
            <person name="Tang P."/>
            <person name="Hegemann P."/>
            <person name="Fromm H."/>
            <person name="Raoult D."/>
            <person name="Greub G."/>
            <person name="Miranda-Saavedra D."/>
            <person name="Chen N."/>
            <person name="Nash P."/>
            <person name="Ginger M.L."/>
            <person name="Horn M."/>
            <person name="Schaap P."/>
            <person name="Caler L."/>
            <person name="Loftus B."/>
        </authorList>
    </citation>
    <scope>NUCLEOTIDE SEQUENCE [LARGE SCALE GENOMIC DNA]</scope>
    <source>
        <strain evidence="2 3">Neff</strain>
    </source>
</reference>
<dbReference type="RefSeq" id="XP_004346051.1">
    <property type="nucleotide sequence ID" value="XM_004346001.1"/>
</dbReference>
<dbReference type="OrthoDB" id="5586401at2759"/>
<keyword evidence="3" id="KW-1185">Reference proteome</keyword>
<gene>
    <name evidence="2" type="ORF">ACA1_327940</name>
</gene>
<evidence type="ECO:0000313" key="3">
    <source>
        <dbReference type="Proteomes" id="UP000011083"/>
    </source>
</evidence>
<dbReference type="EMBL" id="KB007903">
    <property type="protein sequence ID" value="ELR21507.1"/>
    <property type="molecule type" value="Genomic_DNA"/>
</dbReference>
<name>L8H8E8_ACACF</name>
<dbReference type="VEuPathDB" id="AmoebaDB:ACA1_327940"/>
<organism evidence="2 3">
    <name type="scientific">Acanthamoeba castellanii (strain ATCC 30010 / Neff)</name>
    <dbReference type="NCBI Taxonomy" id="1257118"/>
    <lineage>
        <taxon>Eukaryota</taxon>
        <taxon>Amoebozoa</taxon>
        <taxon>Discosea</taxon>
        <taxon>Longamoebia</taxon>
        <taxon>Centramoebida</taxon>
        <taxon>Acanthamoebidae</taxon>
        <taxon>Acanthamoeba</taxon>
    </lineage>
</organism>
<evidence type="ECO:0000256" key="1">
    <source>
        <dbReference type="SAM" id="MobiDB-lite"/>
    </source>
</evidence>
<accession>L8H8E8</accession>
<dbReference type="Proteomes" id="UP000011083">
    <property type="component" value="Unassembled WGS sequence"/>
</dbReference>
<dbReference type="AlphaFoldDB" id="L8H8E8"/>
<evidence type="ECO:0008006" key="4">
    <source>
        <dbReference type="Google" id="ProtNLM"/>
    </source>
</evidence>
<sequence length="82" mass="9735">MAQQRAQRMPIHNPQDNDEFTSLVDQQGCGKLYWHLEDCMNKNERNLITCSKEMSDWRKCYNEFKAQEQSGPAQPQQSERRT</sequence>